<feature type="transmembrane region" description="Helical" evidence="1">
    <location>
        <begin position="68"/>
        <end position="86"/>
    </location>
</feature>
<feature type="transmembrane region" description="Helical" evidence="1">
    <location>
        <begin position="98"/>
        <end position="116"/>
    </location>
</feature>
<reference evidence="2" key="1">
    <citation type="journal article" date="2011" name="Environ. Microbiol.">
        <title>Genomic insights into the metabolic potential of the polycyclic aromatic hydrocarbon degrading sulfate-reducing Deltaproteobacterium N47.</title>
        <authorList>
            <person name="Bergmann F."/>
            <person name="Selesi D."/>
            <person name="Weinmaier T."/>
            <person name="Tischler P."/>
            <person name="Rattei T."/>
            <person name="Meckenstock R.U."/>
        </authorList>
    </citation>
    <scope>NUCLEOTIDE SEQUENCE</scope>
</reference>
<feature type="transmembrane region" description="Helical" evidence="1">
    <location>
        <begin position="43"/>
        <end position="61"/>
    </location>
</feature>
<protein>
    <submittedName>
        <fullName evidence="2">Uncharacterized protein</fullName>
    </submittedName>
</protein>
<dbReference type="EMBL" id="FR695877">
    <property type="protein sequence ID" value="CBX30729.1"/>
    <property type="molecule type" value="Genomic_DNA"/>
</dbReference>
<keyword evidence="1" id="KW-0812">Transmembrane</keyword>
<feature type="transmembrane region" description="Helical" evidence="1">
    <location>
        <begin position="12"/>
        <end position="37"/>
    </location>
</feature>
<evidence type="ECO:0000256" key="1">
    <source>
        <dbReference type="SAM" id="Phobius"/>
    </source>
</evidence>
<dbReference type="Pfam" id="PF09997">
    <property type="entry name" value="DUF2238"/>
    <property type="match status" value="1"/>
</dbReference>
<name>E1YKU6_9BACT</name>
<gene>
    <name evidence="2" type="ORF">N47_E42410</name>
</gene>
<keyword evidence="1" id="KW-1133">Transmembrane helix</keyword>
<organism evidence="2">
    <name type="scientific">uncultured Desulfobacterium sp</name>
    <dbReference type="NCBI Taxonomy" id="201089"/>
    <lineage>
        <taxon>Bacteria</taxon>
        <taxon>Pseudomonadati</taxon>
        <taxon>Thermodesulfobacteriota</taxon>
        <taxon>Desulfobacteria</taxon>
        <taxon>Desulfobacterales</taxon>
        <taxon>Desulfobacteriaceae</taxon>
        <taxon>Desulfobacterium</taxon>
        <taxon>environmental samples</taxon>
    </lineage>
</organism>
<feature type="transmembrane region" description="Helical" evidence="1">
    <location>
        <begin position="177"/>
        <end position="197"/>
    </location>
</feature>
<feature type="transmembrane region" description="Helical" evidence="1">
    <location>
        <begin position="128"/>
        <end position="149"/>
    </location>
</feature>
<evidence type="ECO:0000313" key="2">
    <source>
        <dbReference type="EMBL" id="CBX30729.1"/>
    </source>
</evidence>
<accession>E1YKU6</accession>
<proteinExistence type="predicted"/>
<keyword evidence="1" id="KW-0472">Membrane</keyword>
<sequence>MQKQNKQKQSILNYKAIDFIILSVFAFFMAWGIYAVVKWDKEFIFDRFFAASIVLAIFFLYRKMKLSLPTLLVGAFALVLHHLKLYQNTYLGVPFDHYMHLAGGFALALIFSEYFINSEKKPNHVKTFFLSVCMAAGIGSFMEIIEFIGKCVLGAGQGLLYYGDGDWGEYNNTAWDMINNTIGAVISSCIMFCVSRFKKRR</sequence>
<dbReference type="AlphaFoldDB" id="E1YKU6"/>
<dbReference type="InterPro" id="IPR014509">
    <property type="entry name" value="YjdF-like"/>
</dbReference>